<reference evidence="1" key="2">
    <citation type="submission" date="2022-01" db="EMBL/GenBank/DDBJ databases">
        <authorList>
            <person name="Yamashiro T."/>
            <person name="Shiraishi A."/>
            <person name="Satake H."/>
            <person name="Nakayama K."/>
        </authorList>
    </citation>
    <scope>NUCLEOTIDE SEQUENCE</scope>
</reference>
<accession>A0ABQ5CCF5</accession>
<proteinExistence type="predicted"/>
<dbReference type="PANTHER" id="PTHR33067:SF9">
    <property type="entry name" value="RNA-DIRECTED DNA POLYMERASE"/>
    <property type="match status" value="1"/>
</dbReference>
<dbReference type="EMBL" id="BQNB010014084">
    <property type="protein sequence ID" value="GJT23802.1"/>
    <property type="molecule type" value="Genomic_DNA"/>
</dbReference>
<evidence type="ECO:0000313" key="1">
    <source>
        <dbReference type="EMBL" id="GJT23802.1"/>
    </source>
</evidence>
<sequence length="371" mass="42289">MAKMFGLLKELTARQTPEKVLIREEARHLVTKHVNFVSLIRVEEEKNVEGNVVVDENVIKPDRSNVAVPLKEVDKINGAKNRTDGEPVRSAKELVEATSSQNVGYYLKHKINEKLIEGLVENHRFNDSLSTTREDIGGNFEIPCNVGGLKHIDALIDQGSDVNVMPLSIYNKLTDERHAETDIRLSLASHSNTCPLGIVEDVLVDVAGYMYPVDFIILYIKEDEKRPFILRTPFLTTAKAVIKFDKGMITLRSGKNKISFHRMPERLGKIEKGIKNSIKPITPTMIVNRLVLEWEERIKLHQEMEMEFDQWRSKNFNNEFPTPKKGECGLEDKRRSHECLVVTPPNGAWTEYVSGGVTSSYFEHKARENDH</sequence>
<gene>
    <name evidence="1" type="ORF">Tco_0893739</name>
</gene>
<dbReference type="Gene3D" id="2.40.70.10">
    <property type="entry name" value="Acid Proteases"/>
    <property type="match status" value="1"/>
</dbReference>
<comment type="caution">
    <text evidence="1">The sequence shown here is derived from an EMBL/GenBank/DDBJ whole genome shotgun (WGS) entry which is preliminary data.</text>
</comment>
<protein>
    <submittedName>
        <fullName evidence="1">MAK10-like protein</fullName>
    </submittedName>
</protein>
<evidence type="ECO:0000313" key="2">
    <source>
        <dbReference type="Proteomes" id="UP001151760"/>
    </source>
</evidence>
<reference evidence="1" key="1">
    <citation type="journal article" date="2022" name="Int. J. Mol. Sci.">
        <title>Draft Genome of Tanacetum Coccineum: Genomic Comparison of Closely Related Tanacetum-Family Plants.</title>
        <authorList>
            <person name="Yamashiro T."/>
            <person name="Shiraishi A."/>
            <person name="Nakayama K."/>
            <person name="Satake H."/>
        </authorList>
    </citation>
    <scope>NUCLEOTIDE SEQUENCE</scope>
</reference>
<dbReference type="PANTHER" id="PTHR33067">
    <property type="entry name" value="RNA-DIRECTED DNA POLYMERASE-RELATED"/>
    <property type="match status" value="1"/>
</dbReference>
<dbReference type="Proteomes" id="UP001151760">
    <property type="component" value="Unassembled WGS sequence"/>
</dbReference>
<keyword evidence="2" id="KW-1185">Reference proteome</keyword>
<name>A0ABQ5CCF5_9ASTR</name>
<organism evidence="1 2">
    <name type="scientific">Tanacetum coccineum</name>
    <dbReference type="NCBI Taxonomy" id="301880"/>
    <lineage>
        <taxon>Eukaryota</taxon>
        <taxon>Viridiplantae</taxon>
        <taxon>Streptophyta</taxon>
        <taxon>Embryophyta</taxon>
        <taxon>Tracheophyta</taxon>
        <taxon>Spermatophyta</taxon>
        <taxon>Magnoliopsida</taxon>
        <taxon>eudicotyledons</taxon>
        <taxon>Gunneridae</taxon>
        <taxon>Pentapetalae</taxon>
        <taxon>asterids</taxon>
        <taxon>campanulids</taxon>
        <taxon>Asterales</taxon>
        <taxon>Asteraceae</taxon>
        <taxon>Asteroideae</taxon>
        <taxon>Anthemideae</taxon>
        <taxon>Anthemidinae</taxon>
        <taxon>Tanacetum</taxon>
    </lineage>
</organism>
<dbReference type="InterPro" id="IPR021109">
    <property type="entry name" value="Peptidase_aspartic_dom_sf"/>
</dbReference>
<dbReference type="CDD" id="cd00303">
    <property type="entry name" value="retropepsin_like"/>
    <property type="match status" value="1"/>
</dbReference>